<gene>
    <name evidence="10" type="ORF">AAH949_01345</name>
</gene>
<dbReference type="Gene3D" id="1.10.10.10">
    <property type="entry name" value="Winged helix-like DNA-binding domain superfamily/Winged helix DNA-binding domain"/>
    <property type="match status" value="1"/>
</dbReference>
<feature type="domain" description="Response regulatory" evidence="8">
    <location>
        <begin position="9"/>
        <end position="123"/>
    </location>
</feature>
<evidence type="ECO:0000256" key="7">
    <source>
        <dbReference type="PROSITE-ProRule" id="PRU01091"/>
    </source>
</evidence>
<dbReference type="AlphaFoldDB" id="A0AAU7E8G6"/>
<dbReference type="SMART" id="SM00862">
    <property type="entry name" value="Trans_reg_C"/>
    <property type="match status" value="1"/>
</dbReference>
<evidence type="ECO:0000256" key="3">
    <source>
        <dbReference type="ARBA" id="ARBA00023015"/>
    </source>
</evidence>
<accession>A0AAU7E8G6</accession>
<proteinExistence type="predicted"/>
<dbReference type="InterPro" id="IPR001867">
    <property type="entry name" value="OmpR/PhoB-type_DNA-bd"/>
</dbReference>
<dbReference type="CDD" id="cd17536">
    <property type="entry name" value="REC_YesN-like"/>
    <property type="match status" value="1"/>
</dbReference>
<keyword evidence="3" id="KW-0805">Transcription regulation</keyword>
<dbReference type="RefSeq" id="WP_134237582.1">
    <property type="nucleotide sequence ID" value="NZ_CP155620.1"/>
</dbReference>
<feature type="DNA-binding region" description="OmpR/PhoB-type" evidence="7">
    <location>
        <begin position="130"/>
        <end position="224"/>
    </location>
</feature>
<organism evidence="10">
    <name type="scientific">Campylobacter sp. CCS1377</name>
    <dbReference type="NCBI Taxonomy" id="3158229"/>
    <lineage>
        <taxon>Bacteria</taxon>
        <taxon>Pseudomonadati</taxon>
        <taxon>Campylobacterota</taxon>
        <taxon>Epsilonproteobacteria</taxon>
        <taxon>Campylobacterales</taxon>
        <taxon>Campylobacteraceae</taxon>
        <taxon>Campylobacter</taxon>
    </lineage>
</organism>
<dbReference type="PROSITE" id="PS51755">
    <property type="entry name" value="OMPR_PHOB"/>
    <property type="match status" value="1"/>
</dbReference>
<dbReference type="GO" id="GO:0006355">
    <property type="term" value="P:regulation of DNA-templated transcription"/>
    <property type="evidence" value="ECO:0007669"/>
    <property type="project" value="InterPro"/>
</dbReference>
<dbReference type="Pfam" id="PF00072">
    <property type="entry name" value="Response_reg"/>
    <property type="match status" value="1"/>
</dbReference>
<evidence type="ECO:0000256" key="2">
    <source>
        <dbReference type="ARBA" id="ARBA00023012"/>
    </source>
</evidence>
<dbReference type="PANTHER" id="PTHR48111:SF1">
    <property type="entry name" value="TWO-COMPONENT RESPONSE REGULATOR ORR33"/>
    <property type="match status" value="1"/>
</dbReference>
<dbReference type="GO" id="GO:0005829">
    <property type="term" value="C:cytosol"/>
    <property type="evidence" value="ECO:0007669"/>
    <property type="project" value="TreeGrafter"/>
</dbReference>
<dbReference type="EMBL" id="CP155620">
    <property type="protein sequence ID" value="XBJ29506.1"/>
    <property type="molecule type" value="Genomic_DNA"/>
</dbReference>
<feature type="domain" description="OmpR/PhoB-type" evidence="9">
    <location>
        <begin position="130"/>
        <end position="224"/>
    </location>
</feature>
<dbReference type="PROSITE" id="PS50110">
    <property type="entry name" value="RESPONSE_REGULATORY"/>
    <property type="match status" value="1"/>
</dbReference>
<dbReference type="GO" id="GO:0032993">
    <property type="term" value="C:protein-DNA complex"/>
    <property type="evidence" value="ECO:0007669"/>
    <property type="project" value="TreeGrafter"/>
</dbReference>
<dbReference type="InterPro" id="IPR039420">
    <property type="entry name" value="WalR-like"/>
</dbReference>
<keyword evidence="4 7" id="KW-0238">DNA-binding</keyword>
<name>A0AAU7E8G6_9BACT</name>
<dbReference type="CDD" id="cd00383">
    <property type="entry name" value="trans_reg_C"/>
    <property type="match status" value="1"/>
</dbReference>
<reference evidence="10" key="1">
    <citation type="submission" date="2024-05" db="EMBL/GenBank/DDBJ databases">
        <title>Campylobacter coli isolated from environmental waters in Slovenia.</title>
        <authorList>
            <person name="Zautner A.E."/>
            <person name="Bunk B."/>
            <person name="Riedel T."/>
            <person name="Sproeer C."/>
        </authorList>
    </citation>
    <scope>NUCLEOTIDE SEQUENCE</scope>
    <source>
        <strain evidence="10">CCS1377</strain>
    </source>
</reference>
<evidence type="ECO:0000259" key="9">
    <source>
        <dbReference type="PROSITE" id="PS51755"/>
    </source>
</evidence>
<dbReference type="SMART" id="SM00448">
    <property type="entry name" value="REC"/>
    <property type="match status" value="1"/>
</dbReference>
<keyword evidence="1 6" id="KW-0597">Phosphoprotein</keyword>
<dbReference type="InterPro" id="IPR036388">
    <property type="entry name" value="WH-like_DNA-bd_sf"/>
</dbReference>
<evidence type="ECO:0000256" key="4">
    <source>
        <dbReference type="ARBA" id="ARBA00023125"/>
    </source>
</evidence>
<sequence>MKTNFKKLSLLIVEDEESIRETLIDALKPYFLKILIAQNGNEGLKKFKKFKPNLVLSDISMPIMNGLDMAKEIKSISKEVPIVIMSAFSEKDRLLKAIDVGVDKYLIKPVDIKELLQIFTLLADSKIEPSSIVVISKHYRFDKIKKILLKDNQEINLTKKEFAFIDLLTEQPGVLVSHESIKKNIWADECVSNAAIRTFIKRIRDKTDDKFIKNIPGLGYKISLDNLG</sequence>
<dbReference type="Gene3D" id="3.40.50.2300">
    <property type="match status" value="1"/>
</dbReference>
<dbReference type="SUPFAM" id="SSF52172">
    <property type="entry name" value="CheY-like"/>
    <property type="match status" value="1"/>
</dbReference>
<evidence type="ECO:0000256" key="6">
    <source>
        <dbReference type="PROSITE-ProRule" id="PRU00169"/>
    </source>
</evidence>
<keyword evidence="2" id="KW-0902">Two-component regulatory system</keyword>
<dbReference type="InterPro" id="IPR001789">
    <property type="entry name" value="Sig_transdc_resp-reg_receiver"/>
</dbReference>
<feature type="modified residue" description="4-aspartylphosphate" evidence="6">
    <location>
        <position position="58"/>
    </location>
</feature>
<evidence type="ECO:0000256" key="1">
    <source>
        <dbReference type="ARBA" id="ARBA00022553"/>
    </source>
</evidence>
<keyword evidence="5" id="KW-0804">Transcription</keyword>
<dbReference type="Pfam" id="PF00486">
    <property type="entry name" value="Trans_reg_C"/>
    <property type="match status" value="1"/>
</dbReference>
<protein>
    <submittedName>
        <fullName evidence="10">Response regulator transcription factor</fullName>
    </submittedName>
</protein>
<evidence type="ECO:0000259" key="8">
    <source>
        <dbReference type="PROSITE" id="PS50110"/>
    </source>
</evidence>
<dbReference type="InterPro" id="IPR011006">
    <property type="entry name" value="CheY-like_superfamily"/>
</dbReference>
<dbReference type="GO" id="GO:0000156">
    <property type="term" value="F:phosphorelay response regulator activity"/>
    <property type="evidence" value="ECO:0007669"/>
    <property type="project" value="TreeGrafter"/>
</dbReference>
<dbReference type="PANTHER" id="PTHR48111">
    <property type="entry name" value="REGULATOR OF RPOS"/>
    <property type="match status" value="1"/>
</dbReference>
<evidence type="ECO:0000313" key="10">
    <source>
        <dbReference type="EMBL" id="XBJ29506.1"/>
    </source>
</evidence>
<dbReference type="GO" id="GO:0000976">
    <property type="term" value="F:transcription cis-regulatory region binding"/>
    <property type="evidence" value="ECO:0007669"/>
    <property type="project" value="TreeGrafter"/>
</dbReference>
<evidence type="ECO:0000256" key="5">
    <source>
        <dbReference type="ARBA" id="ARBA00023163"/>
    </source>
</evidence>